<organism evidence="2 3">
    <name type="scientific">Apodospora peruviana</name>
    <dbReference type="NCBI Taxonomy" id="516989"/>
    <lineage>
        <taxon>Eukaryota</taxon>
        <taxon>Fungi</taxon>
        <taxon>Dikarya</taxon>
        <taxon>Ascomycota</taxon>
        <taxon>Pezizomycotina</taxon>
        <taxon>Sordariomycetes</taxon>
        <taxon>Sordariomycetidae</taxon>
        <taxon>Sordariales</taxon>
        <taxon>Lasiosphaeriaceae</taxon>
        <taxon>Apodospora</taxon>
    </lineage>
</organism>
<reference evidence="2" key="1">
    <citation type="journal article" date="2023" name="Mol. Phylogenet. Evol.">
        <title>Genome-scale phylogeny and comparative genomics of the fungal order Sordariales.</title>
        <authorList>
            <person name="Hensen N."/>
            <person name="Bonometti L."/>
            <person name="Westerberg I."/>
            <person name="Brannstrom I.O."/>
            <person name="Guillou S."/>
            <person name="Cros-Aarteil S."/>
            <person name="Calhoun S."/>
            <person name="Haridas S."/>
            <person name="Kuo A."/>
            <person name="Mondo S."/>
            <person name="Pangilinan J."/>
            <person name="Riley R."/>
            <person name="LaButti K."/>
            <person name="Andreopoulos B."/>
            <person name="Lipzen A."/>
            <person name="Chen C."/>
            <person name="Yan M."/>
            <person name="Daum C."/>
            <person name="Ng V."/>
            <person name="Clum A."/>
            <person name="Steindorff A."/>
            <person name="Ohm R.A."/>
            <person name="Martin F."/>
            <person name="Silar P."/>
            <person name="Natvig D.O."/>
            <person name="Lalanne C."/>
            <person name="Gautier V."/>
            <person name="Ament-Velasquez S.L."/>
            <person name="Kruys A."/>
            <person name="Hutchinson M.I."/>
            <person name="Powell A.J."/>
            <person name="Barry K."/>
            <person name="Miller A.N."/>
            <person name="Grigoriev I.V."/>
            <person name="Debuchy R."/>
            <person name="Gladieux P."/>
            <person name="Hiltunen Thoren M."/>
            <person name="Johannesson H."/>
        </authorList>
    </citation>
    <scope>NUCLEOTIDE SEQUENCE</scope>
    <source>
        <strain evidence="2">CBS 118394</strain>
    </source>
</reference>
<feature type="compositionally biased region" description="Low complexity" evidence="1">
    <location>
        <begin position="47"/>
        <end position="67"/>
    </location>
</feature>
<keyword evidence="3" id="KW-1185">Reference proteome</keyword>
<dbReference type="EMBL" id="JAUEDM010000001">
    <property type="protein sequence ID" value="KAK3330559.1"/>
    <property type="molecule type" value="Genomic_DNA"/>
</dbReference>
<feature type="region of interest" description="Disordered" evidence="1">
    <location>
        <begin position="167"/>
        <end position="210"/>
    </location>
</feature>
<evidence type="ECO:0000313" key="3">
    <source>
        <dbReference type="Proteomes" id="UP001283341"/>
    </source>
</evidence>
<evidence type="ECO:0000313" key="2">
    <source>
        <dbReference type="EMBL" id="KAK3330559.1"/>
    </source>
</evidence>
<feature type="region of interest" description="Disordered" evidence="1">
    <location>
        <begin position="28"/>
        <end position="81"/>
    </location>
</feature>
<comment type="caution">
    <text evidence="2">The sequence shown here is derived from an EMBL/GenBank/DDBJ whole genome shotgun (WGS) entry which is preliminary data.</text>
</comment>
<feature type="compositionally biased region" description="Basic and acidic residues" evidence="1">
    <location>
        <begin position="69"/>
        <end position="80"/>
    </location>
</feature>
<proteinExistence type="predicted"/>
<accession>A0AAE0MGX8</accession>
<reference evidence="2" key="2">
    <citation type="submission" date="2023-06" db="EMBL/GenBank/DDBJ databases">
        <authorList>
            <consortium name="Lawrence Berkeley National Laboratory"/>
            <person name="Haridas S."/>
            <person name="Hensen N."/>
            <person name="Bonometti L."/>
            <person name="Westerberg I."/>
            <person name="Brannstrom I.O."/>
            <person name="Guillou S."/>
            <person name="Cros-Aarteil S."/>
            <person name="Calhoun S."/>
            <person name="Kuo A."/>
            <person name="Mondo S."/>
            <person name="Pangilinan J."/>
            <person name="Riley R."/>
            <person name="Labutti K."/>
            <person name="Andreopoulos B."/>
            <person name="Lipzen A."/>
            <person name="Chen C."/>
            <person name="Yanf M."/>
            <person name="Daum C."/>
            <person name="Ng V."/>
            <person name="Clum A."/>
            <person name="Steindorff A."/>
            <person name="Ohm R."/>
            <person name="Martin F."/>
            <person name="Silar P."/>
            <person name="Natvig D."/>
            <person name="Lalanne C."/>
            <person name="Gautier V."/>
            <person name="Ament-Velasquez S.L."/>
            <person name="Kruys A."/>
            <person name="Hutchinson M.I."/>
            <person name="Powell A.J."/>
            <person name="Barry K."/>
            <person name="Miller A.N."/>
            <person name="Grigoriev I.V."/>
            <person name="Debuchy R."/>
            <person name="Gladieux P."/>
            <person name="Thoren M.H."/>
            <person name="Johannesson H."/>
        </authorList>
    </citation>
    <scope>NUCLEOTIDE SEQUENCE</scope>
    <source>
        <strain evidence="2">CBS 118394</strain>
    </source>
</reference>
<evidence type="ECO:0000256" key="1">
    <source>
        <dbReference type="SAM" id="MobiDB-lite"/>
    </source>
</evidence>
<feature type="compositionally biased region" description="Low complexity" evidence="1">
    <location>
        <begin position="173"/>
        <end position="183"/>
    </location>
</feature>
<dbReference type="AlphaFoldDB" id="A0AAE0MGX8"/>
<name>A0AAE0MGX8_9PEZI</name>
<sequence length="265" mass="29657">MFCIQDPEHHSGHHDHHRRILRTFRSHKSLRSGARSQDMIHQRHPSDASSLSLATTRSSTESSRPSTGRTDKSVDWDPLRLHPPMATSHLPFTQSHNDNKNHEIRTARSLHNLHHGHHQNGRAHMQQSPSQSTTTVIYDGFDFGFSGGQKQSFRRRREPMQDYDGVLDYYEDSSSGPSSASGSDFGPTTPSDVHGPAEEWGDAVTPRPHPAGMDAADYFIRRGGWKRRGIVFATELRDPAVKAGEAPWRRAVLGVPTNTGDAHRV</sequence>
<dbReference type="Proteomes" id="UP001283341">
    <property type="component" value="Unassembled WGS sequence"/>
</dbReference>
<protein>
    <submittedName>
        <fullName evidence="2">Uncharacterized protein</fullName>
    </submittedName>
</protein>
<gene>
    <name evidence="2" type="ORF">B0H66DRAFT_598091</name>
</gene>